<sequence>MYPVFESEGMAFAMSSSVNTGLVFVTVCVASLKRQANLKKVERVIRIIFSRDFMRAYNREMVATTKLNMVAIGRDVRCVM</sequence>
<organism evidence="2 3">
    <name type="scientific">Golovinomyces cichoracearum</name>
    <dbReference type="NCBI Taxonomy" id="62708"/>
    <lineage>
        <taxon>Eukaryota</taxon>
        <taxon>Fungi</taxon>
        <taxon>Dikarya</taxon>
        <taxon>Ascomycota</taxon>
        <taxon>Pezizomycotina</taxon>
        <taxon>Leotiomycetes</taxon>
        <taxon>Erysiphales</taxon>
        <taxon>Erysiphaceae</taxon>
        <taxon>Golovinomyces</taxon>
    </lineage>
</organism>
<keyword evidence="1" id="KW-0472">Membrane</keyword>
<dbReference type="EMBL" id="MCBR01021104">
    <property type="protein sequence ID" value="RKF54498.1"/>
    <property type="molecule type" value="Genomic_DNA"/>
</dbReference>
<keyword evidence="1" id="KW-1133">Transmembrane helix</keyword>
<comment type="caution">
    <text evidence="2">The sequence shown here is derived from an EMBL/GenBank/DDBJ whole genome shotgun (WGS) entry which is preliminary data.</text>
</comment>
<protein>
    <submittedName>
        <fullName evidence="2">Uncharacterized protein</fullName>
    </submittedName>
</protein>
<evidence type="ECO:0000313" key="2">
    <source>
        <dbReference type="EMBL" id="RKF54498.1"/>
    </source>
</evidence>
<evidence type="ECO:0000313" key="3">
    <source>
        <dbReference type="Proteomes" id="UP000285405"/>
    </source>
</evidence>
<accession>A0A420HAR5</accession>
<dbReference type="AlphaFoldDB" id="A0A420HAR5"/>
<proteinExistence type="predicted"/>
<keyword evidence="1" id="KW-0812">Transmembrane</keyword>
<dbReference type="Proteomes" id="UP000285405">
    <property type="component" value="Unassembled WGS sequence"/>
</dbReference>
<gene>
    <name evidence="2" type="ORF">GcC1_211035</name>
</gene>
<evidence type="ECO:0000256" key="1">
    <source>
        <dbReference type="SAM" id="Phobius"/>
    </source>
</evidence>
<name>A0A420HAR5_9PEZI</name>
<feature type="transmembrane region" description="Helical" evidence="1">
    <location>
        <begin position="12"/>
        <end position="32"/>
    </location>
</feature>
<reference evidence="2 3" key="1">
    <citation type="journal article" date="2018" name="BMC Genomics">
        <title>Comparative genome analyses reveal sequence features reflecting distinct modes of host-adaptation between dicot and monocot powdery mildew.</title>
        <authorList>
            <person name="Wu Y."/>
            <person name="Ma X."/>
            <person name="Pan Z."/>
            <person name="Kale S.D."/>
            <person name="Song Y."/>
            <person name="King H."/>
            <person name="Zhang Q."/>
            <person name="Presley C."/>
            <person name="Deng X."/>
            <person name="Wei C.I."/>
            <person name="Xiao S."/>
        </authorList>
    </citation>
    <scope>NUCLEOTIDE SEQUENCE [LARGE SCALE GENOMIC DNA]</scope>
    <source>
        <strain evidence="2">UCSC1</strain>
    </source>
</reference>